<name>A0A8T5V046_9EURY</name>
<evidence type="ECO:0000313" key="12">
    <source>
        <dbReference type="EMBL" id="MBZ2165055.1"/>
    </source>
</evidence>
<accession>A0A8T5V046</accession>
<feature type="transmembrane region" description="Helical" evidence="11">
    <location>
        <begin position="154"/>
        <end position="171"/>
    </location>
</feature>
<comment type="pathway">
    <text evidence="3 11">Cofactor biosynthesis; adenosylcobalamin biosynthesis.</text>
</comment>
<dbReference type="NCBIfam" id="TIGR00380">
    <property type="entry name" value="cobal_cbiB"/>
    <property type="match status" value="1"/>
</dbReference>
<comment type="similarity">
    <text evidence="4 11">Belongs to the CobD/CbiB family.</text>
</comment>
<dbReference type="PANTHER" id="PTHR34308">
    <property type="entry name" value="COBALAMIN BIOSYNTHESIS PROTEIN CBIB"/>
    <property type="match status" value="1"/>
</dbReference>
<dbReference type="RefSeq" id="WP_223790684.1">
    <property type="nucleotide sequence ID" value="NZ_JAIOUQ010000003.1"/>
</dbReference>
<comment type="function">
    <text evidence="1 11">Converts cobyric acid to cobinamide by the addition of aminopropanol on the F carboxylic group.</text>
</comment>
<evidence type="ECO:0000256" key="10">
    <source>
        <dbReference type="ARBA" id="ARBA00023136"/>
    </source>
</evidence>
<keyword evidence="13" id="KW-1185">Reference proteome</keyword>
<evidence type="ECO:0000256" key="4">
    <source>
        <dbReference type="ARBA" id="ARBA00006263"/>
    </source>
</evidence>
<evidence type="ECO:0000256" key="6">
    <source>
        <dbReference type="ARBA" id="ARBA00022475"/>
    </source>
</evidence>
<evidence type="ECO:0000256" key="8">
    <source>
        <dbReference type="ARBA" id="ARBA00022692"/>
    </source>
</evidence>
<feature type="transmembrane region" description="Helical" evidence="11">
    <location>
        <begin position="48"/>
        <end position="71"/>
    </location>
</feature>
<feature type="transmembrane region" description="Helical" evidence="11">
    <location>
        <begin position="202"/>
        <end position="222"/>
    </location>
</feature>
<reference evidence="13" key="1">
    <citation type="journal article" date="2022" name="Microbiol. Resour. Announc.">
        <title>Draft Genome Sequence of a Methanogenic Archaeon from West Spitsbergen Permafrost.</title>
        <authorList>
            <person name="Trubitsyn V."/>
            <person name="Rivkina E."/>
            <person name="Shcherbakova V."/>
        </authorList>
    </citation>
    <scope>NUCLEOTIDE SEQUENCE [LARGE SCALE GENOMIC DNA]</scope>
    <source>
        <strain evidence="13">VT</strain>
    </source>
</reference>
<dbReference type="GO" id="GO:0015420">
    <property type="term" value="F:ABC-type vitamin B12 transporter activity"/>
    <property type="evidence" value="ECO:0007669"/>
    <property type="project" value="UniProtKB-UniRule"/>
</dbReference>
<feature type="transmembrane region" description="Helical" evidence="11">
    <location>
        <begin position="285"/>
        <end position="306"/>
    </location>
</feature>
<dbReference type="Proteomes" id="UP000825933">
    <property type="component" value="Unassembled WGS sequence"/>
</dbReference>
<gene>
    <name evidence="11" type="primary">cobD</name>
    <name evidence="12" type="ORF">K8N75_03220</name>
</gene>
<feature type="transmembrane region" description="Helical" evidence="11">
    <location>
        <begin position="77"/>
        <end position="97"/>
    </location>
</feature>
<evidence type="ECO:0000256" key="9">
    <source>
        <dbReference type="ARBA" id="ARBA00022989"/>
    </source>
</evidence>
<keyword evidence="9 11" id="KW-1133">Transmembrane helix</keyword>
<keyword evidence="8 11" id="KW-0812">Transmembrane</keyword>
<comment type="subcellular location">
    <subcellularLocation>
        <location evidence="2 11">Cell membrane</location>
        <topology evidence="2 11">Multi-pass membrane protein</topology>
    </subcellularLocation>
</comment>
<sequence length="307" mass="34273">MDILTIILIAVIIDIILGEPPSKIHPVVLMGELINILKNILTKYNNKISGVVLTITTLFIFISIFGTILKISTYNPYLYVLISAILLSTTFAIKSLFDSVKLIKKDIDISLVKARHSLSYLVSRDTSKLSKTELISADIETLTENITDSIISPLIYAFLFGVLGAVFYRVVNTLDAMVGYKNPENINIGWFPAKLDDILNYFPARITGWLVIIASFFLKLNWKNAYKIMMRDAKKTPSPNSGYPMAATAGALGIQLKKPGYYELGDNINPLTSETILKAIQLTKITIIIFLILSSFLFIIFTIFIMS</sequence>
<keyword evidence="10 11" id="KW-0472">Membrane</keyword>
<dbReference type="InterPro" id="IPR004485">
    <property type="entry name" value="Cobalamin_biosynth_CobD/CbiB"/>
</dbReference>
<protein>
    <recommendedName>
        <fullName evidence="5 11">Probable cobalamin biosynthesis protein CobD</fullName>
    </recommendedName>
</protein>
<evidence type="ECO:0000256" key="7">
    <source>
        <dbReference type="ARBA" id="ARBA00022573"/>
    </source>
</evidence>
<evidence type="ECO:0000256" key="3">
    <source>
        <dbReference type="ARBA" id="ARBA00004953"/>
    </source>
</evidence>
<dbReference type="GO" id="GO:0048472">
    <property type="term" value="F:threonine-phosphate decarboxylase activity"/>
    <property type="evidence" value="ECO:0007669"/>
    <property type="project" value="InterPro"/>
</dbReference>
<dbReference type="GO" id="GO:0005886">
    <property type="term" value="C:plasma membrane"/>
    <property type="evidence" value="ECO:0007669"/>
    <property type="project" value="UniProtKB-SubCell"/>
</dbReference>
<dbReference type="EMBL" id="JAIOUQ010000003">
    <property type="protein sequence ID" value="MBZ2165055.1"/>
    <property type="molecule type" value="Genomic_DNA"/>
</dbReference>
<keyword evidence="6 11" id="KW-1003">Cell membrane</keyword>
<dbReference type="GO" id="GO:0009236">
    <property type="term" value="P:cobalamin biosynthetic process"/>
    <property type="evidence" value="ECO:0007669"/>
    <property type="project" value="UniProtKB-UniRule"/>
</dbReference>
<keyword evidence="7 11" id="KW-0169">Cobalamin biosynthesis</keyword>
<organism evidence="12 13">
    <name type="scientific">Methanobacterium spitsbergense</name>
    <dbReference type="NCBI Taxonomy" id="2874285"/>
    <lineage>
        <taxon>Archaea</taxon>
        <taxon>Methanobacteriati</taxon>
        <taxon>Methanobacteriota</taxon>
        <taxon>Methanomada group</taxon>
        <taxon>Methanobacteria</taxon>
        <taxon>Methanobacteriales</taxon>
        <taxon>Methanobacteriaceae</taxon>
        <taxon>Methanobacterium</taxon>
    </lineage>
</organism>
<dbReference type="HAMAP" id="MF_00024">
    <property type="entry name" value="CobD_CbiB"/>
    <property type="match status" value="1"/>
</dbReference>
<dbReference type="Pfam" id="PF03186">
    <property type="entry name" value="CobD_Cbib"/>
    <property type="match status" value="1"/>
</dbReference>
<evidence type="ECO:0000256" key="5">
    <source>
        <dbReference type="ARBA" id="ARBA00016185"/>
    </source>
</evidence>
<dbReference type="NCBIfam" id="NF002281">
    <property type="entry name" value="PRK01209.2-5"/>
    <property type="match status" value="1"/>
</dbReference>
<evidence type="ECO:0000313" key="13">
    <source>
        <dbReference type="Proteomes" id="UP000825933"/>
    </source>
</evidence>
<proteinExistence type="inferred from homology"/>
<dbReference type="AlphaFoldDB" id="A0A8T5V046"/>
<evidence type="ECO:0000256" key="2">
    <source>
        <dbReference type="ARBA" id="ARBA00004651"/>
    </source>
</evidence>
<evidence type="ECO:0000256" key="11">
    <source>
        <dbReference type="HAMAP-Rule" id="MF_00024"/>
    </source>
</evidence>
<comment type="caution">
    <text evidence="12">The sequence shown here is derived from an EMBL/GenBank/DDBJ whole genome shotgun (WGS) entry which is preliminary data.</text>
</comment>
<dbReference type="PANTHER" id="PTHR34308:SF1">
    <property type="entry name" value="COBALAMIN BIOSYNTHESIS PROTEIN CBIB"/>
    <property type="match status" value="1"/>
</dbReference>
<evidence type="ECO:0000256" key="1">
    <source>
        <dbReference type="ARBA" id="ARBA00003384"/>
    </source>
</evidence>